<accession>A0A6J7FWC9</accession>
<proteinExistence type="predicted"/>
<evidence type="ECO:0000313" key="1">
    <source>
        <dbReference type="EMBL" id="CAB4897010.1"/>
    </source>
</evidence>
<organism evidence="1">
    <name type="scientific">freshwater metagenome</name>
    <dbReference type="NCBI Taxonomy" id="449393"/>
    <lineage>
        <taxon>unclassified sequences</taxon>
        <taxon>metagenomes</taxon>
        <taxon>ecological metagenomes</taxon>
    </lineage>
</organism>
<dbReference type="AlphaFoldDB" id="A0A6J7FWC9"/>
<name>A0A6J7FWC9_9ZZZZ</name>
<reference evidence="1" key="1">
    <citation type="submission" date="2020-05" db="EMBL/GenBank/DDBJ databases">
        <authorList>
            <person name="Chiriac C."/>
            <person name="Salcher M."/>
            <person name="Ghai R."/>
            <person name="Kavagutti S V."/>
        </authorList>
    </citation>
    <scope>NUCLEOTIDE SEQUENCE</scope>
</reference>
<gene>
    <name evidence="1" type="ORF">UFOPK3564_00357</name>
</gene>
<dbReference type="EMBL" id="CAFBMK010000011">
    <property type="protein sequence ID" value="CAB4897010.1"/>
    <property type="molecule type" value="Genomic_DNA"/>
</dbReference>
<sequence>MLLAGMPTRPGMDRDEYPMAMARTSVKADVAYVDSGQNRGAGSVQGIKLRRYCSGQRFKIVWY</sequence>
<protein>
    <submittedName>
        <fullName evidence="1">Unannotated protein</fullName>
    </submittedName>
</protein>